<evidence type="ECO:0000313" key="4">
    <source>
        <dbReference type="EMBL" id="KAJ6841057.1"/>
    </source>
</evidence>
<evidence type="ECO:0000259" key="2">
    <source>
        <dbReference type="Pfam" id="PF00171"/>
    </source>
</evidence>
<proteinExistence type="predicted"/>
<dbReference type="InterPro" id="IPR016161">
    <property type="entry name" value="Ald_DH/histidinol_DH"/>
</dbReference>
<dbReference type="AlphaFoldDB" id="A0AAX6GMN2"/>
<dbReference type="GO" id="GO:0009450">
    <property type="term" value="P:gamma-aminobutyric acid catabolic process"/>
    <property type="evidence" value="ECO:0007669"/>
    <property type="project" value="TreeGrafter"/>
</dbReference>
<dbReference type="Proteomes" id="UP001140949">
    <property type="component" value="Unassembled WGS sequence"/>
</dbReference>
<dbReference type="PANTHER" id="PTHR43353">
    <property type="entry name" value="SUCCINATE-SEMIALDEHYDE DEHYDROGENASE, MITOCHONDRIAL"/>
    <property type="match status" value="1"/>
</dbReference>
<accession>A0AAX6GMN2</accession>
<dbReference type="InterPro" id="IPR016163">
    <property type="entry name" value="Ald_DH_C"/>
</dbReference>
<feature type="domain" description="Aldehyde dehydrogenase" evidence="2">
    <location>
        <begin position="3"/>
        <end position="62"/>
    </location>
</feature>
<name>A0AAX6GMN2_IRIPA</name>
<evidence type="ECO:0000256" key="1">
    <source>
        <dbReference type="ARBA" id="ARBA00023002"/>
    </source>
</evidence>
<evidence type="ECO:0000313" key="5">
    <source>
        <dbReference type="Proteomes" id="UP001140949"/>
    </source>
</evidence>
<dbReference type="GO" id="GO:0004777">
    <property type="term" value="F:succinate-semialdehyde dehydrogenase (NAD+) activity"/>
    <property type="evidence" value="ECO:0007669"/>
    <property type="project" value="TreeGrafter"/>
</dbReference>
<reference evidence="3" key="2">
    <citation type="submission" date="2023-04" db="EMBL/GenBank/DDBJ databases">
        <authorList>
            <person name="Bruccoleri R.E."/>
            <person name="Oakeley E.J."/>
            <person name="Faust A.-M."/>
            <person name="Dessus-Babus S."/>
            <person name="Altorfer M."/>
            <person name="Burckhardt D."/>
            <person name="Oertli M."/>
            <person name="Naumann U."/>
            <person name="Petersen F."/>
            <person name="Wong J."/>
        </authorList>
    </citation>
    <scope>NUCLEOTIDE SEQUENCE</scope>
    <source>
        <strain evidence="3">GSM-AAB239-AS_SAM_17_03QT</strain>
        <tissue evidence="3">Leaf</tissue>
    </source>
</reference>
<comment type="caution">
    <text evidence="3">The sequence shown here is derived from an EMBL/GenBank/DDBJ whole genome shotgun (WGS) entry which is preliminary data.</text>
</comment>
<dbReference type="EMBL" id="JANAVB010008806">
    <property type="protein sequence ID" value="KAJ6841057.1"/>
    <property type="molecule type" value="Genomic_DNA"/>
</dbReference>
<dbReference type="InterPro" id="IPR015590">
    <property type="entry name" value="Aldehyde_DH_dom"/>
</dbReference>
<evidence type="ECO:0000313" key="3">
    <source>
        <dbReference type="EMBL" id="KAJ6829567.1"/>
    </source>
</evidence>
<keyword evidence="3" id="KW-0808">Transferase</keyword>
<dbReference type="Gene3D" id="3.40.309.10">
    <property type="entry name" value="Aldehyde Dehydrogenase, Chain A, domain 2"/>
    <property type="match status" value="1"/>
</dbReference>
<sequence>MLLGGRRHSLVTFYEPTVLKNVKNDMFISREEVFCPVVPLLLFKSEEEAIQMTNGTNAGFLGGKSTLAHTLENEELNLGSKSNFLSFNYKGCCLTGGDGSVVENNNIGWVL</sequence>
<dbReference type="InterPro" id="IPR050740">
    <property type="entry name" value="Aldehyde_DH_Superfamily"/>
</dbReference>
<dbReference type="SUPFAM" id="SSF53720">
    <property type="entry name" value="ALDH-like"/>
    <property type="match status" value="1"/>
</dbReference>
<keyword evidence="5" id="KW-1185">Reference proteome</keyword>
<dbReference type="PANTHER" id="PTHR43353:SF5">
    <property type="entry name" value="SUCCINATE-SEMIALDEHYDE DEHYDROGENASE, MITOCHONDRIAL"/>
    <property type="match status" value="1"/>
</dbReference>
<gene>
    <name evidence="4" type="ORF">M6B38_308625</name>
    <name evidence="3" type="ORF">M6B38_357380</name>
</gene>
<dbReference type="Pfam" id="PF00171">
    <property type="entry name" value="Aldedh"/>
    <property type="match status" value="1"/>
</dbReference>
<keyword evidence="3" id="KW-0032">Aminotransferase</keyword>
<organism evidence="3 5">
    <name type="scientific">Iris pallida</name>
    <name type="common">Sweet iris</name>
    <dbReference type="NCBI Taxonomy" id="29817"/>
    <lineage>
        <taxon>Eukaryota</taxon>
        <taxon>Viridiplantae</taxon>
        <taxon>Streptophyta</taxon>
        <taxon>Embryophyta</taxon>
        <taxon>Tracheophyta</taxon>
        <taxon>Spermatophyta</taxon>
        <taxon>Magnoliopsida</taxon>
        <taxon>Liliopsida</taxon>
        <taxon>Asparagales</taxon>
        <taxon>Iridaceae</taxon>
        <taxon>Iridoideae</taxon>
        <taxon>Irideae</taxon>
        <taxon>Iris</taxon>
    </lineage>
</organism>
<dbReference type="GO" id="GO:0008483">
    <property type="term" value="F:transaminase activity"/>
    <property type="evidence" value="ECO:0007669"/>
    <property type="project" value="UniProtKB-KW"/>
</dbReference>
<keyword evidence="1" id="KW-0560">Oxidoreductase</keyword>
<protein>
    <submittedName>
        <fullName evidence="3">Acetylornithine aminotransferase, mitochondrial-like</fullName>
    </submittedName>
</protein>
<reference evidence="3" key="1">
    <citation type="journal article" date="2023" name="GigaByte">
        <title>Genome assembly of the bearded iris, Iris pallida Lam.</title>
        <authorList>
            <person name="Bruccoleri R.E."/>
            <person name="Oakeley E.J."/>
            <person name="Faust A.M.E."/>
            <person name="Altorfer M."/>
            <person name="Dessus-Babus S."/>
            <person name="Burckhardt D."/>
            <person name="Oertli M."/>
            <person name="Naumann U."/>
            <person name="Petersen F."/>
            <person name="Wong J."/>
        </authorList>
    </citation>
    <scope>NUCLEOTIDE SEQUENCE</scope>
    <source>
        <strain evidence="3">GSM-AAB239-AS_SAM_17_03QT</strain>
    </source>
</reference>
<dbReference type="EMBL" id="JANAVB010018399">
    <property type="protein sequence ID" value="KAJ6829567.1"/>
    <property type="molecule type" value="Genomic_DNA"/>
</dbReference>